<dbReference type="Gene3D" id="1.20.1070.10">
    <property type="entry name" value="Rhodopsin 7-helix transmembrane proteins"/>
    <property type="match status" value="1"/>
</dbReference>
<proteinExistence type="predicted"/>
<name>A0A3S3QXN3_9ACAR</name>
<dbReference type="AlphaFoldDB" id="A0A3S3QXN3"/>
<dbReference type="OrthoDB" id="5967113at2759"/>
<keyword evidence="2" id="KW-1185">Reference proteome</keyword>
<organism evidence="1 2">
    <name type="scientific">Dinothrombium tinctorium</name>
    <dbReference type="NCBI Taxonomy" id="1965070"/>
    <lineage>
        <taxon>Eukaryota</taxon>
        <taxon>Metazoa</taxon>
        <taxon>Ecdysozoa</taxon>
        <taxon>Arthropoda</taxon>
        <taxon>Chelicerata</taxon>
        <taxon>Arachnida</taxon>
        <taxon>Acari</taxon>
        <taxon>Acariformes</taxon>
        <taxon>Trombidiformes</taxon>
        <taxon>Prostigmata</taxon>
        <taxon>Anystina</taxon>
        <taxon>Parasitengona</taxon>
        <taxon>Trombidioidea</taxon>
        <taxon>Trombidiidae</taxon>
        <taxon>Dinothrombium</taxon>
    </lineage>
</organism>
<dbReference type="EMBL" id="NCKU01000413">
    <property type="protein sequence ID" value="RWS15593.1"/>
    <property type="molecule type" value="Genomic_DNA"/>
</dbReference>
<sequence length="32" mass="3601">MVTNAVLQSTQGILVSFLYCFLNKEVQNAVRN</sequence>
<evidence type="ECO:0000313" key="1">
    <source>
        <dbReference type="EMBL" id="RWS15593.1"/>
    </source>
</evidence>
<keyword evidence="1" id="KW-0675">Receptor</keyword>
<evidence type="ECO:0000313" key="2">
    <source>
        <dbReference type="Proteomes" id="UP000285301"/>
    </source>
</evidence>
<gene>
    <name evidence="1" type="ORF">B4U79_11339</name>
</gene>
<reference evidence="1 2" key="1">
    <citation type="journal article" date="2018" name="Gigascience">
        <title>Genomes of trombidid mites reveal novel predicted allergens and laterally-transferred genes associated with secondary metabolism.</title>
        <authorList>
            <person name="Dong X."/>
            <person name="Chaisiri K."/>
            <person name="Xia D."/>
            <person name="Armstrong S.D."/>
            <person name="Fang Y."/>
            <person name="Donnelly M.J."/>
            <person name="Kadowaki T."/>
            <person name="McGarry J.W."/>
            <person name="Darby A.C."/>
            <person name="Makepeace B.L."/>
        </authorList>
    </citation>
    <scope>NUCLEOTIDE SEQUENCE [LARGE SCALE GENOMIC DNA]</scope>
    <source>
        <strain evidence="1">UoL-WK</strain>
    </source>
</reference>
<dbReference type="Proteomes" id="UP000285301">
    <property type="component" value="Unassembled WGS sequence"/>
</dbReference>
<feature type="non-terminal residue" evidence="1">
    <location>
        <position position="32"/>
    </location>
</feature>
<protein>
    <submittedName>
        <fullName evidence="1">Corticotropin-releasing factor receptor 1-like protein</fullName>
    </submittedName>
</protein>
<accession>A0A3S3QXN3</accession>
<comment type="caution">
    <text evidence="1">The sequence shown here is derived from an EMBL/GenBank/DDBJ whole genome shotgun (WGS) entry which is preliminary data.</text>
</comment>